<dbReference type="GeneID" id="91488514"/>
<dbReference type="SUPFAM" id="SSF54593">
    <property type="entry name" value="Glyoxalase/Bleomycin resistance protein/Dihydroxybiphenyl dioxygenase"/>
    <property type="match status" value="1"/>
</dbReference>
<gene>
    <name evidence="2" type="ordered locus">Ndas_0419</name>
</gene>
<dbReference type="KEGG" id="nda:Ndas_0419"/>
<dbReference type="RefSeq" id="WP_013151473.1">
    <property type="nucleotide sequence ID" value="NC_014210.1"/>
</dbReference>
<sequence length="133" mass="14426">MTRTTFVNLPVKSVDATREFFSALGFGYDEAFSDDRALCMVVSDTSRVLFLSEPFFAEFTPSGIADTSAGAEVITCLSADSREDVDRIAEAAAVAGATHARTTEHTGMYSRSFADPDGHLWEFLYMDATATIS</sequence>
<protein>
    <submittedName>
        <fullName evidence="2">Glyoxalase/bleomycin resistance protein/dioxygenase</fullName>
    </submittedName>
</protein>
<feature type="domain" description="VOC" evidence="1">
    <location>
        <begin position="3"/>
        <end position="126"/>
    </location>
</feature>
<dbReference type="eggNOG" id="COG3607">
    <property type="taxonomic scope" value="Bacteria"/>
</dbReference>
<evidence type="ECO:0000313" key="3">
    <source>
        <dbReference type="Proteomes" id="UP000002219"/>
    </source>
</evidence>
<dbReference type="Pfam" id="PF00903">
    <property type="entry name" value="Glyoxalase"/>
    <property type="match status" value="1"/>
</dbReference>
<organism evidence="2 3">
    <name type="scientific">Nocardiopsis dassonvillei (strain ATCC 23218 / DSM 43111 / CIP 107115 / JCM 7437 / KCTC 9190 / NBRC 14626 / NCTC 10488 / NRRL B-5397 / IMRU 509)</name>
    <name type="common">Actinomadura dassonvillei</name>
    <dbReference type="NCBI Taxonomy" id="446468"/>
    <lineage>
        <taxon>Bacteria</taxon>
        <taxon>Bacillati</taxon>
        <taxon>Actinomycetota</taxon>
        <taxon>Actinomycetes</taxon>
        <taxon>Streptosporangiales</taxon>
        <taxon>Nocardiopsidaceae</taxon>
        <taxon>Nocardiopsis</taxon>
    </lineage>
</organism>
<dbReference type="PANTHER" id="PTHR36503">
    <property type="entry name" value="BLR2520 PROTEIN"/>
    <property type="match status" value="1"/>
</dbReference>
<dbReference type="InterPro" id="IPR037523">
    <property type="entry name" value="VOC_core"/>
</dbReference>
<dbReference type="STRING" id="446468.Ndas_0419"/>
<dbReference type="AlphaFoldDB" id="D7AWA0"/>
<dbReference type="PROSITE" id="PS51819">
    <property type="entry name" value="VOC"/>
    <property type="match status" value="1"/>
</dbReference>
<evidence type="ECO:0000259" key="1">
    <source>
        <dbReference type="PROSITE" id="PS51819"/>
    </source>
</evidence>
<reference evidence="2 3" key="1">
    <citation type="journal article" date="2010" name="Stand. Genomic Sci.">
        <title>Complete genome sequence of Nocardiopsis dassonvillei type strain (IMRU 509).</title>
        <authorList>
            <person name="Sun H."/>
            <person name="Lapidus A."/>
            <person name="Nolan M."/>
            <person name="Lucas S."/>
            <person name="Del Rio T.G."/>
            <person name="Tice H."/>
            <person name="Cheng J.F."/>
            <person name="Tapia R."/>
            <person name="Han C."/>
            <person name="Goodwin L."/>
            <person name="Pitluck S."/>
            <person name="Pagani I."/>
            <person name="Ivanova N."/>
            <person name="Mavromatis K."/>
            <person name="Mikhailova N."/>
            <person name="Pati A."/>
            <person name="Chen A."/>
            <person name="Palaniappan K."/>
            <person name="Land M."/>
            <person name="Hauser L."/>
            <person name="Chang Y.J."/>
            <person name="Jeffries C.D."/>
            <person name="Djao O.D."/>
            <person name="Rohde M."/>
            <person name="Sikorski J."/>
            <person name="Goker M."/>
            <person name="Woyke T."/>
            <person name="Bristow J."/>
            <person name="Eisen J.A."/>
            <person name="Markowitz V."/>
            <person name="Hugenholtz P."/>
            <person name="Kyrpides N.C."/>
            <person name="Klenk H.P."/>
        </authorList>
    </citation>
    <scope>NUCLEOTIDE SEQUENCE [LARGE SCALE GENOMIC DNA]</scope>
    <source>
        <strain evidence="3">ATCC 23218 / DSM 43111 / CIP 107115 / JCM 7437 / KCTC 9190 / NBRC 14626 / NCTC 10488 / NRRL B-5397 / IMRU 509</strain>
    </source>
</reference>
<proteinExistence type="predicted"/>
<dbReference type="PANTHER" id="PTHR36503:SF2">
    <property type="entry name" value="BLR2408 PROTEIN"/>
    <property type="match status" value="1"/>
</dbReference>
<dbReference type="InterPro" id="IPR029068">
    <property type="entry name" value="Glyas_Bleomycin-R_OHBP_Dase"/>
</dbReference>
<accession>D7AWA0</accession>
<name>D7AWA0_NOCDD</name>
<dbReference type="EMBL" id="CP002040">
    <property type="protein sequence ID" value="ADH65866.1"/>
    <property type="molecule type" value="Genomic_DNA"/>
</dbReference>
<dbReference type="Gene3D" id="3.10.180.10">
    <property type="entry name" value="2,3-Dihydroxybiphenyl 1,2-Dioxygenase, domain 1"/>
    <property type="match status" value="1"/>
</dbReference>
<keyword evidence="3" id="KW-1185">Reference proteome</keyword>
<dbReference type="InterPro" id="IPR004360">
    <property type="entry name" value="Glyas_Fos-R_dOase_dom"/>
</dbReference>
<dbReference type="Proteomes" id="UP000002219">
    <property type="component" value="Chromosome 1"/>
</dbReference>
<evidence type="ECO:0000313" key="2">
    <source>
        <dbReference type="EMBL" id="ADH65866.1"/>
    </source>
</evidence>
<dbReference type="HOGENOM" id="CLU_046006_21_0_11"/>